<dbReference type="AlphaFoldDB" id="W2RKF2"/>
<dbReference type="GO" id="GO:0016020">
    <property type="term" value="C:membrane"/>
    <property type="evidence" value="ECO:0007669"/>
    <property type="project" value="UniProtKB-SubCell"/>
</dbReference>
<dbReference type="InterPro" id="IPR003593">
    <property type="entry name" value="AAA+_ATPase"/>
</dbReference>
<dbReference type="Proteomes" id="UP000030752">
    <property type="component" value="Unassembled WGS sequence"/>
</dbReference>
<comment type="subcellular location">
    <subcellularLocation>
        <location evidence="1">Membrane</location>
        <topology evidence="1">Multi-pass membrane protein</topology>
    </subcellularLocation>
</comment>
<dbReference type="SUPFAM" id="SSF52540">
    <property type="entry name" value="P-loop containing nucleoside triphosphate hydrolases"/>
    <property type="match status" value="1"/>
</dbReference>
<keyword evidence="2" id="KW-0813">Transport</keyword>
<dbReference type="PANTHER" id="PTHR24221:SF503">
    <property type="entry name" value="MITOCHONDRIAL POTASSIUM CHANNEL ATP-BINDING SUBUNIT"/>
    <property type="match status" value="1"/>
</dbReference>
<keyword evidence="3 10" id="KW-0812">Transmembrane</keyword>
<feature type="transmembrane region" description="Helical" evidence="10">
    <location>
        <begin position="186"/>
        <end position="204"/>
    </location>
</feature>
<evidence type="ECO:0000313" key="13">
    <source>
        <dbReference type="EMBL" id="ETN36203.1"/>
    </source>
</evidence>
<dbReference type="Pfam" id="PF00664">
    <property type="entry name" value="ABC_membrane"/>
    <property type="match status" value="1"/>
</dbReference>
<dbReference type="GO" id="GO:0140359">
    <property type="term" value="F:ABC-type transporter activity"/>
    <property type="evidence" value="ECO:0007669"/>
    <property type="project" value="InterPro"/>
</dbReference>
<evidence type="ECO:0000256" key="5">
    <source>
        <dbReference type="ARBA" id="ARBA00022840"/>
    </source>
</evidence>
<sequence>MKYQSMPKDDDGESDDDDESECERPIFSAAHKDAVKQKGGLFGYLAQFKVFLPYLWPSAERKLQAYFCVIGLNILAERALNVLYPRQFGIVVDKLYLVVSAGGPVPVQEILLWILYELLLQEACGLPALSEFLEIRVSNRTRLRLSVAAFDHVMGLPMSFHDSKASGELIKAVEQAGSMSSLLRMLALETAPFLIDVVVALWYVNAILGIYGAVIVLYVGVAFSFVTYTISIVMAKARRTYAADSRSQSQLLYETISNWSTVSFFNRHRHEHERLFDTASTAISSSQWDNDVAIYIFAAQQFIEIAGRLATALLSAYRIALGLSPVGIFVAIEVYWDSVTRPLWHLSYNFRQLSSDLIDAERLLELFQQSSDIKDGPRTLPSFLSGEIEFSDVDFGYNAEQITLKNVSFRAKPGQTIAIVGETGSGKSTVLKLLMRFYDVASGSIKVDGVDLRDVTVQSLREAFGFVPQNAVLFNASIFENVRYGRLNATVEEVHCACRAAAIHDRIMSFPRGYDTKAGERGVKLSGGELQRIAIARVMLRNPQIVLLDEATSALDTETESKIQDALRSLTTGRTTIVIAHRLSTIVDADMILMLNQGKIIERGTHSFLLQQNGKYKDYWFQQTRTPPVVSED</sequence>
<evidence type="ECO:0000256" key="3">
    <source>
        <dbReference type="ARBA" id="ARBA00022692"/>
    </source>
</evidence>
<dbReference type="InterPro" id="IPR017871">
    <property type="entry name" value="ABC_transporter-like_CS"/>
</dbReference>
<dbReference type="Pfam" id="PF00005">
    <property type="entry name" value="ABC_tran"/>
    <property type="match status" value="1"/>
</dbReference>
<dbReference type="PROSITE" id="PS00211">
    <property type="entry name" value="ABC_TRANSPORTER_1"/>
    <property type="match status" value="1"/>
</dbReference>
<dbReference type="SMART" id="SM00382">
    <property type="entry name" value="AAA"/>
    <property type="match status" value="1"/>
</dbReference>
<organism evidence="13 14">
    <name type="scientific">Cyphellophora europaea (strain CBS 101466)</name>
    <name type="common">Phialophora europaea</name>
    <dbReference type="NCBI Taxonomy" id="1220924"/>
    <lineage>
        <taxon>Eukaryota</taxon>
        <taxon>Fungi</taxon>
        <taxon>Dikarya</taxon>
        <taxon>Ascomycota</taxon>
        <taxon>Pezizomycotina</taxon>
        <taxon>Eurotiomycetes</taxon>
        <taxon>Chaetothyriomycetidae</taxon>
        <taxon>Chaetothyriales</taxon>
        <taxon>Cyphellophoraceae</taxon>
        <taxon>Cyphellophora</taxon>
    </lineage>
</organism>
<evidence type="ECO:0000256" key="9">
    <source>
        <dbReference type="SAM" id="MobiDB-lite"/>
    </source>
</evidence>
<dbReference type="RefSeq" id="XP_008721021.1">
    <property type="nucleotide sequence ID" value="XM_008722799.1"/>
</dbReference>
<name>W2RKF2_CYPE1</name>
<dbReference type="InParanoid" id="W2RKF2"/>
<reference evidence="13 14" key="1">
    <citation type="submission" date="2013-03" db="EMBL/GenBank/DDBJ databases">
        <title>The Genome Sequence of Phialophora europaea CBS 101466.</title>
        <authorList>
            <consortium name="The Broad Institute Genomics Platform"/>
            <person name="Cuomo C."/>
            <person name="de Hoog S."/>
            <person name="Gorbushina A."/>
            <person name="Walker B."/>
            <person name="Young S.K."/>
            <person name="Zeng Q."/>
            <person name="Gargeya S."/>
            <person name="Fitzgerald M."/>
            <person name="Haas B."/>
            <person name="Abouelleil A."/>
            <person name="Allen A.W."/>
            <person name="Alvarado L."/>
            <person name="Arachchi H.M."/>
            <person name="Berlin A.M."/>
            <person name="Chapman S.B."/>
            <person name="Gainer-Dewar J."/>
            <person name="Goldberg J."/>
            <person name="Griggs A."/>
            <person name="Gujja S."/>
            <person name="Hansen M."/>
            <person name="Howarth C."/>
            <person name="Imamovic A."/>
            <person name="Ireland A."/>
            <person name="Larimer J."/>
            <person name="McCowan C."/>
            <person name="Murphy C."/>
            <person name="Pearson M."/>
            <person name="Poon T.W."/>
            <person name="Priest M."/>
            <person name="Roberts A."/>
            <person name="Saif S."/>
            <person name="Shea T."/>
            <person name="Sisk P."/>
            <person name="Sykes S."/>
            <person name="Wortman J."/>
            <person name="Nusbaum C."/>
            <person name="Birren B."/>
        </authorList>
    </citation>
    <scope>NUCLEOTIDE SEQUENCE [LARGE SCALE GENOMIC DNA]</scope>
    <source>
        <strain evidence="13 14">CBS 101466</strain>
    </source>
</reference>
<dbReference type="InterPro" id="IPR011527">
    <property type="entry name" value="ABC1_TM_dom"/>
</dbReference>
<dbReference type="Gene3D" id="3.40.50.300">
    <property type="entry name" value="P-loop containing nucleotide triphosphate hydrolases"/>
    <property type="match status" value="1"/>
</dbReference>
<evidence type="ECO:0000256" key="8">
    <source>
        <dbReference type="ARBA" id="ARBA00024363"/>
    </source>
</evidence>
<dbReference type="SUPFAM" id="SSF90123">
    <property type="entry name" value="ABC transporter transmembrane region"/>
    <property type="match status" value="1"/>
</dbReference>
<feature type="region of interest" description="Disordered" evidence="9">
    <location>
        <begin position="1"/>
        <end position="22"/>
    </location>
</feature>
<keyword evidence="6 10" id="KW-1133">Transmembrane helix</keyword>
<dbReference type="InterPro" id="IPR036640">
    <property type="entry name" value="ABC1_TM_sf"/>
</dbReference>
<keyword evidence="7 10" id="KW-0472">Membrane</keyword>
<proteinExistence type="inferred from homology"/>
<dbReference type="PROSITE" id="PS50929">
    <property type="entry name" value="ABC_TM1F"/>
    <property type="match status" value="1"/>
</dbReference>
<dbReference type="VEuPathDB" id="FungiDB:HMPREF1541_08480"/>
<dbReference type="InterPro" id="IPR027417">
    <property type="entry name" value="P-loop_NTPase"/>
</dbReference>
<dbReference type="STRING" id="1220924.W2RKF2"/>
<dbReference type="GO" id="GO:0005524">
    <property type="term" value="F:ATP binding"/>
    <property type="evidence" value="ECO:0007669"/>
    <property type="project" value="UniProtKB-KW"/>
</dbReference>
<dbReference type="PANTHER" id="PTHR24221">
    <property type="entry name" value="ATP-BINDING CASSETTE SUB-FAMILY B"/>
    <property type="match status" value="1"/>
</dbReference>
<protein>
    <recommendedName>
        <fullName evidence="15">ABC transporter domain-containing protein</fullName>
    </recommendedName>
</protein>
<feature type="transmembrane region" description="Helical" evidence="10">
    <location>
        <begin position="316"/>
        <end position="336"/>
    </location>
</feature>
<evidence type="ECO:0000259" key="12">
    <source>
        <dbReference type="PROSITE" id="PS50929"/>
    </source>
</evidence>
<dbReference type="GO" id="GO:0016887">
    <property type="term" value="F:ATP hydrolysis activity"/>
    <property type="evidence" value="ECO:0007669"/>
    <property type="project" value="InterPro"/>
</dbReference>
<dbReference type="InterPro" id="IPR039421">
    <property type="entry name" value="Type_1_exporter"/>
</dbReference>
<dbReference type="PROSITE" id="PS50893">
    <property type="entry name" value="ABC_TRANSPORTER_2"/>
    <property type="match status" value="1"/>
</dbReference>
<feature type="transmembrane region" description="Helical" evidence="10">
    <location>
        <begin position="210"/>
        <end position="230"/>
    </location>
</feature>
<feature type="domain" description="ABC transporter" evidence="11">
    <location>
        <begin position="388"/>
        <end position="622"/>
    </location>
</feature>
<evidence type="ECO:0000256" key="1">
    <source>
        <dbReference type="ARBA" id="ARBA00004141"/>
    </source>
</evidence>
<evidence type="ECO:0000259" key="11">
    <source>
        <dbReference type="PROSITE" id="PS50893"/>
    </source>
</evidence>
<keyword evidence="14" id="KW-1185">Reference proteome</keyword>
<comment type="similarity">
    <text evidence="8">Belongs to the ABC transporter superfamily. ABCB family. Heavy Metal importer (TC 3.A.1.210) subfamily.</text>
</comment>
<evidence type="ECO:0000256" key="2">
    <source>
        <dbReference type="ARBA" id="ARBA00022448"/>
    </source>
</evidence>
<evidence type="ECO:0000256" key="7">
    <source>
        <dbReference type="ARBA" id="ARBA00023136"/>
    </source>
</evidence>
<evidence type="ECO:0000256" key="10">
    <source>
        <dbReference type="SAM" id="Phobius"/>
    </source>
</evidence>
<dbReference type="HOGENOM" id="CLU_000604_84_3_1"/>
<dbReference type="OrthoDB" id="4161646at2759"/>
<evidence type="ECO:0000256" key="6">
    <source>
        <dbReference type="ARBA" id="ARBA00022989"/>
    </source>
</evidence>
<evidence type="ECO:0008006" key="15">
    <source>
        <dbReference type="Google" id="ProtNLM"/>
    </source>
</evidence>
<dbReference type="GeneID" id="19975819"/>
<keyword evidence="4" id="KW-0547">Nucleotide-binding</keyword>
<keyword evidence="5" id="KW-0067">ATP-binding</keyword>
<gene>
    <name evidence="13" type="ORF">HMPREF1541_08480</name>
</gene>
<dbReference type="Gene3D" id="1.20.1560.10">
    <property type="entry name" value="ABC transporter type 1, transmembrane domain"/>
    <property type="match status" value="1"/>
</dbReference>
<feature type="domain" description="ABC transmembrane type-1" evidence="12">
    <location>
        <begin position="128"/>
        <end position="355"/>
    </location>
</feature>
<accession>W2RKF2</accession>
<evidence type="ECO:0000313" key="14">
    <source>
        <dbReference type="Proteomes" id="UP000030752"/>
    </source>
</evidence>
<dbReference type="InterPro" id="IPR003439">
    <property type="entry name" value="ABC_transporter-like_ATP-bd"/>
</dbReference>
<feature type="compositionally biased region" description="Acidic residues" evidence="9">
    <location>
        <begin position="10"/>
        <end position="21"/>
    </location>
</feature>
<dbReference type="eggNOG" id="KOG0056">
    <property type="taxonomic scope" value="Eukaryota"/>
</dbReference>
<dbReference type="EMBL" id="KB822725">
    <property type="protein sequence ID" value="ETN36203.1"/>
    <property type="molecule type" value="Genomic_DNA"/>
</dbReference>
<evidence type="ECO:0000256" key="4">
    <source>
        <dbReference type="ARBA" id="ARBA00022741"/>
    </source>
</evidence>
<dbReference type="FunFam" id="3.40.50.300:FF:000287">
    <property type="entry name" value="Multidrug ABC transporter ATP-binding protein"/>
    <property type="match status" value="1"/>
</dbReference>